<dbReference type="Gene3D" id="3.40.720.10">
    <property type="entry name" value="Alkaline Phosphatase, subunit A"/>
    <property type="match status" value="1"/>
</dbReference>
<dbReference type="KEGG" id="echi:FKX85_10315"/>
<gene>
    <name evidence="5" type="ORF">FKX85_10315</name>
</gene>
<dbReference type="InterPro" id="IPR000917">
    <property type="entry name" value="Sulfatase_N"/>
</dbReference>
<evidence type="ECO:0000256" key="1">
    <source>
        <dbReference type="ARBA" id="ARBA00008779"/>
    </source>
</evidence>
<dbReference type="Gene3D" id="3.30.1120.10">
    <property type="match status" value="1"/>
</dbReference>
<organism evidence="5 6">
    <name type="scientific">Echinicola soli</name>
    <dbReference type="NCBI Taxonomy" id="2591634"/>
    <lineage>
        <taxon>Bacteria</taxon>
        <taxon>Pseudomonadati</taxon>
        <taxon>Bacteroidota</taxon>
        <taxon>Cytophagia</taxon>
        <taxon>Cytophagales</taxon>
        <taxon>Cyclobacteriaceae</taxon>
        <taxon>Echinicola</taxon>
    </lineage>
</organism>
<keyword evidence="3" id="KW-0732">Signal</keyword>
<dbReference type="OrthoDB" id="9764377at2"/>
<evidence type="ECO:0000313" key="5">
    <source>
        <dbReference type="EMBL" id="QDH79406.1"/>
    </source>
</evidence>
<dbReference type="InterPro" id="IPR050738">
    <property type="entry name" value="Sulfatase"/>
</dbReference>
<dbReference type="GO" id="GO:0004065">
    <property type="term" value="F:arylsulfatase activity"/>
    <property type="evidence" value="ECO:0007669"/>
    <property type="project" value="TreeGrafter"/>
</dbReference>
<sequence length="442" mass="49765">MKPYCSFLILLLFTIGNSLAQEKPNIIVIVSDDAGYADFSFQSDKFISTSNIDRIANEGAKFTNAYVTASVCSPSRAGLLSGINQPEFGHIYNYIKGITYSIDQDEYGLPHNVKLVGEYLQPLGYSTAAFGKWHEGFAEEFQPQQKGFDHFWGFLWGSNHYHTGKAIDVIDDGKPVDPATIPYMTDAITDEALDFATNNRENPFFLYISYNAVHSPLEAKPEHVEMFKGKFPEDPKREILAAMAYSLDENVGKIFDQLQAMDELDNTIIFFINDNGGSKHISANNSPLKGYKGQLYEGGIRVPFAVRWPGKINSGTVCHSITSSLDILPSILDAVGYSKRNLEGKSVLELINKPQEHEHRELYWHTSQYKGAIRTGQWKLIVNKDSHELYNLDQDLAEENNLLKSNPGKHLEMNEKYNQWLAQLPHPYFVPTSGNNAWESGD</sequence>
<dbReference type="SUPFAM" id="SSF53649">
    <property type="entry name" value="Alkaline phosphatase-like"/>
    <property type="match status" value="1"/>
</dbReference>
<dbReference type="GO" id="GO:0016740">
    <property type="term" value="F:transferase activity"/>
    <property type="evidence" value="ECO:0007669"/>
    <property type="project" value="UniProtKB-KW"/>
</dbReference>
<feature type="domain" description="Sulfatase N-terminal" evidence="4">
    <location>
        <begin position="24"/>
        <end position="337"/>
    </location>
</feature>
<keyword evidence="5" id="KW-0808">Transferase</keyword>
<dbReference type="AlphaFoldDB" id="A0A514CHY3"/>
<feature type="chain" id="PRO_5021696632" evidence="3">
    <location>
        <begin position="21"/>
        <end position="442"/>
    </location>
</feature>
<dbReference type="InterPro" id="IPR017850">
    <property type="entry name" value="Alkaline_phosphatase_core_sf"/>
</dbReference>
<dbReference type="PANTHER" id="PTHR42693:SF53">
    <property type="entry name" value="ENDO-4-O-SULFATASE"/>
    <property type="match status" value="1"/>
</dbReference>
<dbReference type="PANTHER" id="PTHR42693">
    <property type="entry name" value="ARYLSULFATASE FAMILY MEMBER"/>
    <property type="match status" value="1"/>
</dbReference>
<dbReference type="Proteomes" id="UP000316614">
    <property type="component" value="Chromosome"/>
</dbReference>
<comment type="similarity">
    <text evidence="1">Belongs to the sulfatase family.</text>
</comment>
<keyword evidence="2 5" id="KW-0378">Hydrolase</keyword>
<dbReference type="Pfam" id="PF00884">
    <property type="entry name" value="Sulfatase"/>
    <property type="match status" value="1"/>
</dbReference>
<evidence type="ECO:0000256" key="2">
    <source>
        <dbReference type="ARBA" id="ARBA00022801"/>
    </source>
</evidence>
<evidence type="ECO:0000313" key="6">
    <source>
        <dbReference type="Proteomes" id="UP000316614"/>
    </source>
</evidence>
<accession>A0A514CHY3</accession>
<evidence type="ECO:0000256" key="3">
    <source>
        <dbReference type="SAM" id="SignalP"/>
    </source>
</evidence>
<name>A0A514CHY3_9BACT</name>
<protein>
    <submittedName>
        <fullName evidence="5">Sulfatase-like hydrolase/transferase</fullName>
    </submittedName>
</protein>
<evidence type="ECO:0000259" key="4">
    <source>
        <dbReference type="Pfam" id="PF00884"/>
    </source>
</evidence>
<keyword evidence="6" id="KW-1185">Reference proteome</keyword>
<feature type="signal peptide" evidence="3">
    <location>
        <begin position="1"/>
        <end position="20"/>
    </location>
</feature>
<dbReference type="EMBL" id="CP041253">
    <property type="protein sequence ID" value="QDH79406.1"/>
    <property type="molecule type" value="Genomic_DNA"/>
</dbReference>
<proteinExistence type="inferred from homology"/>
<reference evidence="5 6" key="1">
    <citation type="submission" date="2019-06" db="EMBL/GenBank/DDBJ databases">
        <title>Echinicola alkalisoli sp. nov. isolated from saline soil.</title>
        <authorList>
            <person name="Sun J.-Q."/>
            <person name="Xu L."/>
        </authorList>
    </citation>
    <scope>NUCLEOTIDE SEQUENCE [LARGE SCALE GENOMIC DNA]</scope>
    <source>
        <strain evidence="5 6">LN3S3</strain>
    </source>
</reference>